<sequence>MATGLSQALVGALQTGAKIAGGGRVNHSRGLLVEGHFRATSTASRFCMAAVFGGEDLRVLARFSSSGGNPHIDQRSPAAEPRGLALRIGNKAAMVLVGHSLEGFPASNPEAFLAFLNAVNQRERSPALLAAQMASSPAVAHFEALRAGAVSSSFSALDYHMLHAYRLIAPDGHARIGRLSVRATRPYVARTPPEGTDYLDRRMRGELSKRKVVFVLLFTPVPEGEDPADITRAWDPAAPSFALGHIWLERLHPHQASQRKLAFDPALLPAGMGFAGDPMLHTRLQAYRLAAARRVGR</sequence>
<dbReference type="SUPFAM" id="SSF56634">
    <property type="entry name" value="Heme-dependent catalase-like"/>
    <property type="match status" value="1"/>
</dbReference>
<evidence type="ECO:0000256" key="7">
    <source>
        <dbReference type="ARBA" id="ARBA00023004"/>
    </source>
</evidence>
<dbReference type="GO" id="GO:0042542">
    <property type="term" value="P:response to hydrogen peroxide"/>
    <property type="evidence" value="ECO:0007669"/>
    <property type="project" value="TreeGrafter"/>
</dbReference>
<dbReference type="PANTHER" id="PTHR11465">
    <property type="entry name" value="CATALASE"/>
    <property type="match status" value="1"/>
</dbReference>
<keyword evidence="4" id="KW-0349">Heme</keyword>
<protein>
    <recommendedName>
        <fullName evidence="2">catalase</fullName>
        <ecNumber evidence="2">1.11.1.6</ecNumber>
    </recommendedName>
</protein>
<dbReference type="GO" id="GO:0046872">
    <property type="term" value="F:metal ion binding"/>
    <property type="evidence" value="ECO:0007669"/>
    <property type="project" value="UniProtKB-KW"/>
</dbReference>
<dbReference type="InterPro" id="IPR020835">
    <property type="entry name" value="Catalase_sf"/>
</dbReference>
<keyword evidence="6" id="KW-0560">Oxidoreductase</keyword>
<keyword evidence="5" id="KW-0479">Metal-binding</keyword>
<evidence type="ECO:0000256" key="3">
    <source>
        <dbReference type="ARBA" id="ARBA00022559"/>
    </source>
</evidence>
<dbReference type="GO" id="GO:0020037">
    <property type="term" value="F:heme binding"/>
    <property type="evidence" value="ECO:0007669"/>
    <property type="project" value="InterPro"/>
</dbReference>
<organism evidence="9 10">
    <name type="scientific">Stenotrophomonas terrae</name>
    <dbReference type="NCBI Taxonomy" id="405446"/>
    <lineage>
        <taxon>Bacteria</taxon>
        <taxon>Pseudomonadati</taxon>
        <taxon>Pseudomonadota</taxon>
        <taxon>Gammaproteobacteria</taxon>
        <taxon>Lysobacterales</taxon>
        <taxon>Lysobacteraceae</taxon>
        <taxon>Stenotrophomonas</taxon>
    </lineage>
</organism>
<dbReference type="RefSeq" id="WP_057629699.1">
    <property type="nucleotide sequence ID" value="NZ_LDJJ01000055.1"/>
</dbReference>
<comment type="similarity">
    <text evidence="1">Belongs to the catalase family.</text>
</comment>
<evidence type="ECO:0000256" key="5">
    <source>
        <dbReference type="ARBA" id="ARBA00022723"/>
    </source>
</evidence>
<dbReference type="GO" id="GO:0042744">
    <property type="term" value="P:hydrogen peroxide catabolic process"/>
    <property type="evidence" value="ECO:0007669"/>
    <property type="project" value="TreeGrafter"/>
</dbReference>
<dbReference type="Pfam" id="PF00199">
    <property type="entry name" value="Catalase"/>
    <property type="match status" value="2"/>
</dbReference>
<dbReference type="PANTHER" id="PTHR11465:SF9">
    <property type="entry name" value="CATALASE"/>
    <property type="match status" value="1"/>
</dbReference>
<reference evidence="9 10" key="1">
    <citation type="submission" date="2015-05" db="EMBL/GenBank/DDBJ databases">
        <title>Genome sequencing and analysis of members of genus Stenotrophomonas.</title>
        <authorList>
            <person name="Patil P.P."/>
            <person name="Midha S."/>
            <person name="Patil P.B."/>
        </authorList>
    </citation>
    <scope>NUCLEOTIDE SEQUENCE [LARGE SCALE GENOMIC DNA]</scope>
    <source>
        <strain evidence="9 10">DSM 18941</strain>
    </source>
</reference>
<keyword evidence="3" id="KW-0575">Peroxidase</keyword>
<dbReference type="Gene3D" id="1.20.1280.120">
    <property type="match status" value="1"/>
</dbReference>
<evidence type="ECO:0000256" key="6">
    <source>
        <dbReference type="ARBA" id="ARBA00023002"/>
    </source>
</evidence>
<dbReference type="GO" id="GO:0004096">
    <property type="term" value="F:catalase activity"/>
    <property type="evidence" value="ECO:0007669"/>
    <property type="project" value="InterPro"/>
</dbReference>
<evidence type="ECO:0000259" key="8">
    <source>
        <dbReference type="SMART" id="SM01060"/>
    </source>
</evidence>
<dbReference type="InterPro" id="IPR011614">
    <property type="entry name" value="Catalase_core"/>
</dbReference>
<dbReference type="InterPro" id="IPR018028">
    <property type="entry name" value="Catalase"/>
</dbReference>
<evidence type="ECO:0000256" key="4">
    <source>
        <dbReference type="ARBA" id="ARBA00022617"/>
    </source>
</evidence>
<gene>
    <name evidence="9" type="ORF">ABB27_15600</name>
</gene>
<accession>A0A0R0C6W2</accession>
<evidence type="ECO:0000313" key="10">
    <source>
        <dbReference type="Proteomes" id="UP000051863"/>
    </source>
</evidence>
<feature type="domain" description="Catalase core" evidence="8">
    <location>
        <begin position="12"/>
        <end position="297"/>
    </location>
</feature>
<keyword evidence="10" id="KW-1185">Reference proteome</keyword>
<name>A0A0R0C6W2_9GAMM</name>
<evidence type="ECO:0000256" key="2">
    <source>
        <dbReference type="ARBA" id="ARBA00012314"/>
    </source>
</evidence>
<dbReference type="EMBL" id="LDJJ01000055">
    <property type="protein sequence ID" value="KRG65423.1"/>
    <property type="molecule type" value="Genomic_DNA"/>
</dbReference>
<dbReference type="OrthoDB" id="255727at2"/>
<dbReference type="EC" id="1.11.1.6" evidence="2"/>
<comment type="caution">
    <text evidence="9">The sequence shown here is derived from an EMBL/GenBank/DDBJ whole genome shotgun (WGS) entry which is preliminary data.</text>
</comment>
<evidence type="ECO:0000313" key="9">
    <source>
        <dbReference type="EMBL" id="KRG65423.1"/>
    </source>
</evidence>
<evidence type="ECO:0000256" key="1">
    <source>
        <dbReference type="ARBA" id="ARBA00005329"/>
    </source>
</evidence>
<dbReference type="PROSITE" id="PS51402">
    <property type="entry name" value="CATALASE_3"/>
    <property type="match status" value="1"/>
</dbReference>
<keyword evidence="7" id="KW-0408">Iron</keyword>
<dbReference type="Gene3D" id="2.40.180.10">
    <property type="entry name" value="Catalase core domain"/>
    <property type="match status" value="1"/>
</dbReference>
<dbReference type="AlphaFoldDB" id="A0A0R0C6W2"/>
<dbReference type="GO" id="GO:0005737">
    <property type="term" value="C:cytoplasm"/>
    <property type="evidence" value="ECO:0007669"/>
    <property type="project" value="TreeGrafter"/>
</dbReference>
<proteinExistence type="inferred from homology"/>
<dbReference type="SMART" id="SM01060">
    <property type="entry name" value="Catalase"/>
    <property type="match status" value="1"/>
</dbReference>
<dbReference type="PATRIC" id="fig|405446.3.peg.2875"/>
<dbReference type="Proteomes" id="UP000051863">
    <property type="component" value="Unassembled WGS sequence"/>
</dbReference>